<reference evidence="11 12" key="2">
    <citation type="journal article" date="2011" name="J. Bacteriol.">
        <title>Genomes of three methylotrophs from a single niche uncover genetic and metabolic divergence of Methylophilaceae.</title>
        <authorList>
            <person name="Lapidus A."/>
            <person name="Clum A."/>
            <person name="Labutti K."/>
            <person name="Kaluzhnaya M.G."/>
            <person name="Lim S."/>
            <person name="Beck D.A."/>
            <person name="Glavina Del Rio T."/>
            <person name="Nolan M."/>
            <person name="Mavromatis K."/>
            <person name="Huntemann M."/>
            <person name="Lucas S."/>
            <person name="Lidstrom M.E."/>
            <person name="Ivanova N."/>
            <person name="Chistoserdova L."/>
        </authorList>
    </citation>
    <scope>NUCLEOTIDE SEQUENCE [LARGE SCALE GENOMIC DNA]</scope>
    <source>
        <strain evidence="11 12">SIP3-4</strain>
    </source>
</reference>
<evidence type="ECO:0000256" key="2">
    <source>
        <dbReference type="ARBA" id="ARBA00022475"/>
    </source>
</evidence>
<dbReference type="InterPro" id="IPR011527">
    <property type="entry name" value="ABC1_TM_dom"/>
</dbReference>
<dbReference type="PROSITE" id="PS00211">
    <property type="entry name" value="ABC_TRANSPORTER_1"/>
    <property type="match status" value="1"/>
</dbReference>
<dbReference type="GO" id="GO:0005524">
    <property type="term" value="F:ATP binding"/>
    <property type="evidence" value="ECO:0007669"/>
    <property type="project" value="UniProtKB-KW"/>
</dbReference>
<feature type="domain" description="ABC transmembrane type-1" evidence="10">
    <location>
        <begin position="25"/>
        <end position="316"/>
    </location>
</feature>
<dbReference type="CDD" id="cd07346">
    <property type="entry name" value="ABC_6TM_exporters"/>
    <property type="match status" value="1"/>
</dbReference>
<dbReference type="SUPFAM" id="SSF90123">
    <property type="entry name" value="ABC transporter transmembrane region"/>
    <property type="match status" value="1"/>
</dbReference>
<evidence type="ECO:0000256" key="3">
    <source>
        <dbReference type="ARBA" id="ARBA00022692"/>
    </source>
</evidence>
<evidence type="ECO:0000313" key="12">
    <source>
        <dbReference type="Proteomes" id="UP000002743"/>
    </source>
</evidence>
<accession>C6X896</accession>
<dbReference type="AlphaFoldDB" id="C6X896"/>
<dbReference type="InterPro" id="IPR003593">
    <property type="entry name" value="AAA+_ATPase"/>
</dbReference>
<evidence type="ECO:0000313" key="11">
    <source>
        <dbReference type="EMBL" id="ACT49366.1"/>
    </source>
</evidence>
<dbReference type="InterPro" id="IPR017871">
    <property type="entry name" value="ABC_transporter-like_CS"/>
</dbReference>
<keyword evidence="12" id="KW-1185">Reference proteome</keyword>
<dbReference type="eggNOG" id="COG1132">
    <property type="taxonomic scope" value="Bacteria"/>
</dbReference>
<sequence length="594" mass="65005" precursor="true">MSISPTHPLLRCLWLYRKMPWRFSLTALLFLLVNAAMAWQLWLIGQAVQAVHTGEAIKLLADGHYDFSVAWYWIAIILAVAAGRGILQYFAGVLSLIIGQDLLSLLRERILVQVQRLDLAYHLQHGVGEMVTRTTRDADKVRDALINFWRQVFEASVWILVSIGLLCLYNVWLGLGTLAFVLAGIAIFIRQTDQLVTLDRAVGQAYDQVNQELSEGINGVRVIKAFALESSRIGAFEGFVQTFVRHAHTALAYAAVHTPLPQTLVALSQVWILGFGAWLIQQGQLEVGALIASLLVANTLIFRIEPIGRVMQVFADARSSAGRIWELLDESPTIVGGNDSIPKAALGFRLHDVTVQAAGGNAILQHCHLSAAPGEILALVGITGSGKSTLAALLPRLLDASHGSVDIGSASSGWQNVHQFRLDELRRRIHVVPQESFLFSDTLEANLRLARPQASEAELLEALELAAARDVLDSLSDGLQTRIGDRGITLSGGQRQRISLARAFLAHLSILILDDATSALDALTERRVLDNIRRLRDASGQAVTVLLIASKLSTILLADRVAVLDKGRIVAEGQHAYLLEHHAEYRELVGVHHG</sequence>
<dbReference type="GO" id="GO:0015421">
    <property type="term" value="F:ABC-type oligopeptide transporter activity"/>
    <property type="evidence" value="ECO:0007669"/>
    <property type="project" value="TreeGrafter"/>
</dbReference>
<evidence type="ECO:0000259" key="10">
    <source>
        <dbReference type="PROSITE" id="PS50929"/>
    </source>
</evidence>
<dbReference type="PROSITE" id="PS50893">
    <property type="entry name" value="ABC_TRANSPORTER_2"/>
    <property type="match status" value="1"/>
</dbReference>
<protein>
    <submittedName>
        <fullName evidence="11">ABC transporter related</fullName>
    </submittedName>
</protein>
<feature type="transmembrane region" description="Helical" evidence="8">
    <location>
        <begin position="157"/>
        <end position="189"/>
    </location>
</feature>
<dbReference type="STRING" id="582744.Msip34_0117"/>
<evidence type="ECO:0000256" key="7">
    <source>
        <dbReference type="ARBA" id="ARBA00023136"/>
    </source>
</evidence>
<organism evidence="11 12">
    <name type="scientific">Methylovorus glucosotrophus (strain SIP3-4)</name>
    <dbReference type="NCBI Taxonomy" id="582744"/>
    <lineage>
        <taxon>Bacteria</taxon>
        <taxon>Pseudomonadati</taxon>
        <taxon>Pseudomonadota</taxon>
        <taxon>Betaproteobacteria</taxon>
        <taxon>Nitrosomonadales</taxon>
        <taxon>Methylophilaceae</taxon>
        <taxon>Methylovorus</taxon>
    </lineage>
</organism>
<feature type="domain" description="ABC transporter" evidence="9">
    <location>
        <begin position="348"/>
        <end position="591"/>
    </location>
</feature>
<dbReference type="Gene3D" id="3.40.50.300">
    <property type="entry name" value="P-loop containing nucleotide triphosphate hydrolases"/>
    <property type="match status" value="1"/>
</dbReference>
<dbReference type="InterPro" id="IPR027417">
    <property type="entry name" value="P-loop_NTPase"/>
</dbReference>
<keyword evidence="4" id="KW-0547">Nucleotide-binding</keyword>
<feature type="transmembrane region" description="Helical" evidence="8">
    <location>
        <begin position="70"/>
        <end position="99"/>
    </location>
</feature>
<gene>
    <name evidence="11" type="ordered locus">Msip34_0117</name>
</gene>
<evidence type="ECO:0000256" key="4">
    <source>
        <dbReference type="ARBA" id="ARBA00022741"/>
    </source>
</evidence>
<dbReference type="EMBL" id="CP001674">
    <property type="protein sequence ID" value="ACT49366.1"/>
    <property type="molecule type" value="Genomic_DNA"/>
</dbReference>
<dbReference type="InterPro" id="IPR039421">
    <property type="entry name" value="Type_1_exporter"/>
</dbReference>
<keyword evidence="5" id="KW-0067">ATP-binding</keyword>
<dbReference type="RefSeq" id="WP_015829142.1">
    <property type="nucleotide sequence ID" value="NC_012969.1"/>
</dbReference>
<dbReference type="PANTHER" id="PTHR43394:SF1">
    <property type="entry name" value="ATP-BINDING CASSETTE SUB-FAMILY B MEMBER 10, MITOCHONDRIAL"/>
    <property type="match status" value="1"/>
</dbReference>
<evidence type="ECO:0000256" key="8">
    <source>
        <dbReference type="SAM" id="Phobius"/>
    </source>
</evidence>
<proteinExistence type="predicted"/>
<keyword evidence="7 8" id="KW-0472">Membrane</keyword>
<name>C6X896_METGS</name>
<dbReference type="PROSITE" id="PS50929">
    <property type="entry name" value="ABC_TM1F"/>
    <property type="match status" value="1"/>
</dbReference>
<dbReference type="PANTHER" id="PTHR43394">
    <property type="entry name" value="ATP-DEPENDENT PERMEASE MDL1, MITOCHONDRIAL"/>
    <property type="match status" value="1"/>
</dbReference>
<dbReference type="SMART" id="SM00382">
    <property type="entry name" value="AAA"/>
    <property type="match status" value="1"/>
</dbReference>
<evidence type="ECO:0000259" key="9">
    <source>
        <dbReference type="PROSITE" id="PS50893"/>
    </source>
</evidence>
<dbReference type="InterPro" id="IPR036640">
    <property type="entry name" value="ABC1_TM_sf"/>
</dbReference>
<reference evidence="12" key="1">
    <citation type="submission" date="2009-07" db="EMBL/GenBank/DDBJ databases">
        <title>Complete sequence of chromosome of Methylovorus sp. SIP3-4.</title>
        <authorList>
            <person name="Lucas S."/>
            <person name="Copeland A."/>
            <person name="Lapidus A."/>
            <person name="Glavina del Rio T."/>
            <person name="Tice H."/>
            <person name="Bruce D."/>
            <person name="Goodwin L."/>
            <person name="Pitluck S."/>
            <person name="Clum A."/>
            <person name="Larimer F."/>
            <person name="Land M."/>
            <person name="Hauser L."/>
            <person name="Kyrpides N."/>
            <person name="Mikhailova N."/>
            <person name="Kayluzhnaya M."/>
            <person name="Chistoserdova L."/>
        </authorList>
    </citation>
    <scope>NUCLEOTIDE SEQUENCE [LARGE SCALE GENOMIC DNA]</scope>
    <source>
        <strain evidence="12">SIP3-4</strain>
    </source>
</reference>
<dbReference type="SUPFAM" id="SSF52540">
    <property type="entry name" value="P-loop containing nucleoside triphosphate hydrolases"/>
    <property type="match status" value="1"/>
</dbReference>
<dbReference type="InterPro" id="IPR003439">
    <property type="entry name" value="ABC_transporter-like_ATP-bd"/>
</dbReference>
<keyword evidence="6 8" id="KW-1133">Transmembrane helix</keyword>
<dbReference type="Pfam" id="PF00664">
    <property type="entry name" value="ABC_membrane"/>
    <property type="match status" value="1"/>
</dbReference>
<dbReference type="GO" id="GO:0016887">
    <property type="term" value="F:ATP hydrolysis activity"/>
    <property type="evidence" value="ECO:0007669"/>
    <property type="project" value="InterPro"/>
</dbReference>
<dbReference type="Gene3D" id="1.20.1560.10">
    <property type="entry name" value="ABC transporter type 1, transmembrane domain"/>
    <property type="match status" value="1"/>
</dbReference>
<dbReference type="Pfam" id="PF00005">
    <property type="entry name" value="ABC_tran"/>
    <property type="match status" value="1"/>
</dbReference>
<dbReference type="Proteomes" id="UP000002743">
    <property type="component" value="Chromosome"/>
</dbReference>
<dbReference type="OrthoDB" id="8554730at2"/>
<evidence type="ECO:0000256" key="6">
    <source>
        <dbReference type="ARBA" id="ARBA00022989"/>
    </source>
</evidence>
<evidence type="ECO:0000256" key="5">
    <source>
        <dbReference type="ARBA" id="ARBA00022840"/>
    </source>
</evidence>
<dbReference type="HOGENOM" id="CLU_000604_84_3_4"/>
<keyword evidence="2" id="KW-1003">Cell membrane</keyword>
<evidence type="ECO:0000256" key="1">
    <source>
        <dbReference type="ARBA" id="ARBA00004651"/>
    </source>
</evidence>
<dbReference type="KEGG" id="mei:Msip34_0117"/>
<comment type="subcellular location">
    <subcellularLocation>
        <location evidence="1">Cell membrane</location>
        <topology evidence="1">Multi-pass membrane protein</topology>
    </subcellularLocation>
</comment>
<dbReference type="GO" id="GO:0005886">
    <property type="term" value="C:plasma membrane"/>
    <property type="evidence" value="ECO:0007669"/>
    <property type="project" value="UniProtKB-SubCell"/>
</dbReference>
<keyword evidence="3 8" id="KW-0812">Transmembrane</keyword>